<evidence type="ECO:0000313" key="1">
    <source>
        <dbReference type="EMBL" id="GJC90244.1"/>
    </source>
</evidence>
<protein>
    <submittedName>
        <fullName evidence="1">Uncharacterized protein</fullName>
    </submittedName>
</protein>
<dbReference type="EMBL" id="BPPX01000051">
    <property type="protein sequence ID" value="GJC90244.1"/>
    <property type="molecule type" value="Genomic_DNA"/>
</dbReference>
<dbReference type="Proteomes" id="UP001055172">
    <property type="component" value="Unassembled WGS sequence"/>
</dbReference>
<reference evidence="1 2" key="1">
    <citation type="submission" date="2021-07" db="EMBL/GenBank/DDBJ databases">
        <title>Genome data of Colletotrichum spaethianum.</title>
        <authorList>
            <person name="Utami Y.D."/>
            <person name="Hiruma K."/>
        </authorList>
    </citation>
    <scope>NUCLEOTIDE SEQUENCE [LARGE SCALE GENOMIC DNA]</scope>
    <source>
        <strain evidence="1 2">MAFF 242679</strain>
    </source>
</reference>
<accession>A0AA37H0F6</accession>
<evidence type="ECO:0000313" key="2">
    <source>
        <dbReference type="Proteomes" id="UP001055172"/>
    </source>
</evidence>
<comment type="caution">
    <text evidence="1">The sequence shown here is derived from an EMBL/GenBank/DDBJ whole genome shotgun (WGS) entry which is preliminary data.</text>
</comment>
<keyword evidence="2" id="KW-1185">Reference proteome</keyword>
<sequence>MNSKRARKLTGIVVTKRNWSENDILALEDTLRTFVGPLALEDVHTATGHGPFDCYRMCLRFNQNALQIAREKSLQGMPWWAERLVTLVDRDAGVYSVIDGEEIKEYNMEGRQLNASSGSTR</sequence>
<name>A0AA37H0F6_9PEZI</name>
<proteinExistence type="predicted"/>
<dbReference type="AlphaFoldDB" id="A0AA37H0F6"/>
<gene>
    <name evidence="1" type="ORF">ColLi_13082</name>
</gene>
<organism evidence="1 2">
    <name type="scientific">Colletotrichum liriopes</name>
    <dbReference type="NCBI Taxonomy" id="708192"/>
    <lineage>
        <taxon>Eukaryota</taxon>
        <taxon>Fungi</taxon>
        <taxon>Dikarya</taxon>
        <taxon>Ascomycota</taxon>
        <taxon>Pezizomycotina</taxon>
        <taxon>Sordariomycetes</taxon>
        <taxon>Hypocreomycetidae</taxon>
        <taxon>Glomerellales</taxon>
        <taxon>Glomerellaceae</taxon>
        <taxon>Colletotrichum</taxon>
        <taxon>Colletotrichum spaethianum species complex</taxon>
    </lineage>
</organism>